<evidence type="ECO:0000313" key="1">
    <source>
        <dbReference type="EMBL" id="ORY76940.1"/>
    </source>
</evidence>
<evidence type="ECO:0000313" key="2">
    <source>
        <dbReference type="Proteomes" id="UP000193467"/>
    </source>
</evidence>
<organism evidence="1 2">
    <name type="scientific">Leucosporidium creatinivorum</name>
    <dbReference type="NCBI Taxonomy" id="106004"/>
    <lineage>
        <taxon>Eukaryota</taxon>
        <taxon>Fungi</taxon>
        <taxon>Dikarya</taxon>
        <taxon>Basidiomycota</taxon>
        <taxon>Pucciniomycotina</taxon>
        <taxon>Microbotryomycetes</taxon>
        <taxon>Leucosporidiales</taxon>
        <taxon>Leucosporidium</taxon>
    </lineage>
</organism>
<dbReference type="AlphaFoldDB" id="A0A1Y2EZD8"/>
<reference evidence="1 2" key="1">
    <citation type="submission" date="2016-07" db="EMBL/GenBank/DDBJ databases">
        <title>Pervasive Adenine N6-methylation of Active Genes in Fungi.</title>
        <authorList>
            <consortium name="DOE Joint Genome Institute"/>
            <person name="Mondo S.J."/>
            <person name="Dannebaum R.O."/>
            <person name="Kuo R.C."/>
            <person name="Labutti K."/>
            <person name="Haridas S."/>
            <person name="Kuo A."/>
            <person name="Salamov A."/>
            <person name="Ahrendt S.R."/>
            <person name="Lipzen A."/>
            <person name="Sullivan W."/>
            <person name="Andreopoulos W.B."/>
            <person name="Clum A."/>
            <person name="Lindquist E."/>
            <person name="Daum C."/>
            <person name="Ramamoorthy G.K."/>
            <person name="Gryganskyi A."/>
            <person name="Culley D."/>
            <person name="Magnuson J.K."/>
            <person name="James T.Y."/>
            <person name="O'Malley M.A."/>
            <person name="Stajich J.E."/>
            <person name="Spatafora J.W."/>
            <person name="Visel A."/>
            <person name="Grigoriev I.V."/>
        </authorList>
    </citation>
    <scope>NUCLEOTIDE SEQUENCE [LARGE SCALE GENOMIC DNA]</scope>
    <source>
        <strain evidence="1 2">62-1032</strain>
    </source>
</reference>
<proteinExistence type="predicted"/>
<dbReference type="InParanoid" id="A0A1Y2EZD8"/>
<protein>
    <submittedName>
        <fullName evidence="1">Uncharacterized protein</fullName>
    </submittedName>
</protein>
<dbReference type="EMBL" id="MCGR01000033">
    <property type="protein sequence ID" value="ORY76940.1"/>
    <property type="molecule type" value="Genomic_DNA"/>
</dbReference>
<sequence length="213" mass="25073">MTCAVEQAISASPYASKPIWELLSPAPSYSEWDNIFLGDFLEWVSKSFAPHMRLAPGDLEYELEHRLDLAFPRLEALERLHETEGAPPSPPKYKEEWNAFYEQFVRYFLNFEGCKELLHAQFTAVYQHLRTLPHLVPRLDIKGCAIVWKAFYQGWSNLDSWQTVQTRLLQQHMGLSHPFAHSLARNVHFPEKREQRESKTVSVWQDEMRRQWA</sequence>
<gene>
    <name evidence="1" type="ORF">BCR35DRAFT_332748</name>
</gene>
<comment type="caution">
    <text evidence="1">The sequence shown here is derived from an EMBL/GenBank/DDBJ whole genome shotgun (WGS) entry which is preliminary data.</text>
</comment>
<accession>A0A1Y2EZD8</accession>
<keyword evidence="2" id="KW-1185">Reference proteome</keyword>
<name>A0A1Y2EZD8_9BASI</name>
<dbReference type="Proteomes" id="UP000193467">
    <property type="component" value="Unassembled WGS sequence"/>
</dbReference>